<dbReference type="Gene3D" id="3.40.50.150">
    <property type="entry name" value="Vaccinia Virus protein VP39"/>
    <property type="match status" value="1"/>
</dbReference>
<dbReference type="GO" id="GO:0032259">
    <property type="term" value="P:methylation"/>
    <property type="evidence" value="ECO:0007669"/>
    <property type="project" value="UniProtKB-KW"/>
</dbReference>
<gene>
    <name evidence="5" type="ORF">PV11_08691</name>
</gene>
<organism evidence="5 6">
    <name type="scientific">Exophiala sideris</name>
    <dbReference type="NCBI Taxonomy" id="1016849"/>
    <lineage>
        <taxon>Eukaryota</taxon>
        <taxon>Fungi</taxon>
        <taxon>Dikarya</taxon>
        <taxon>Ascomycota</taxon>
        <taxon>Pezizomycotina</taxon>
        <taxon>Eurotiomycetes</taxon>
        <taxon>Chaetothyriomycetidae</taxon>
        <taxon>Chaetothyriales</taxon>
        <taxon>Herpotrichiellaceae</taxon>
        <taxon>Exophiala</taxon>
    </lineage>
</organism>
<dbReference type="STRING" id="1016849.A0A0D1WP04"/>
<evidence type="ECO:0000256" key="2">
    <source>
        <dbReference type="ARBA" id="ARBA00022679"/>
    </source>
</evidence>
<keyword evidence="3" id="KW-0949">S-adenosyl-L-methionine</keyword>
<feature type="domain" description="O-methyltransferase C-terminal" evidence="4">
    <location>
        <begin position="246"/>
        <end position="417"/>
    </location>
</feature>
<dbReference type="InterPro" id="IPR016461">
    <property type="entry name" value="COMT-like"/>
</dbReference>
<dbReference type="HOGENOM" id="CLU_005533_0_5_1"/>
<sequence length="452" mass="50145">MSLLQNLVQDISSLGTKLYQRLGDDTGHLYEAEPWKTYDQELPDRESWQLSQKLIADCEELIALLTPTKVKLVTECVANNSTVGLGAAADLRIADKIIENGGEASLSHLARVCKTDEHKLGCVMHMLVQRHIFKEVTPDVFANNRHSYELRSETGATEMMLIETNEGYQAGLGWLPVMKDPKKMHEHDPAKGAFATALNVDMGVLPYLGTPEGASLLNNFTIGVPWLSGITVVATRTDLPWDMYGSTVCDVGAGPGGVMLEVHKKYPHLNIICQELEPMIPVLEDTFKDYDSDLSSGKIKLEVHDYFTPQTTVADVYWLRGVVRDYDDETSAQLLAQLVPALKKNPKAKVLVNELIVPTLITPQSQVEANVPAAKRLPPNQSGYPQACHMMQLSTMVLMGGKERTFGDIVKIGRAAGLRVSKFHQFRMFTGTIEFELDEEACRETGMEKSRL</sequence>
<dbReference type="AlphaFoldDB" id="A0A0D1WP04"/>
<reference evidence="5 6" key="1">
    <citation type="submission" date="2015-01" db="EMBL/GenBank/DDBJ databases">
        <title>The Genome Sequence of Exophiala sideris CBS121828.</title>
        <authorList>
            <consortium name="The Broad Institute Genomics Platform"/>
            <person name="Cuomo C."/>
            <person name="de Hoog S."/>
            <person name="Gorbushina A."/>
            <person name="Stielow B."/>
            <person name="Teixiera M."/>
            <person name="Abouelleil A."/>
            <person name="Chapman S.B."/>
            <person name="Priest M."/>
            <person name="Young S.K."/>
            <person name="Wortman J."/>
            <person name="Nusbaum C."/>
            <person name="Birren B."/>
        </authorList>
    </citation>
    <scope>NUCLEOTIDE SEQUENCE [LARGE SCALE GENOMIC DNA]</scope>
    <source>
        <strain evidence="5 6">CBS 121828</strain>
    </source>
</reference>
<accession>A0A0D1WP04</accession>
<dbReference type="Proteomes" id="UP000053599">
    <property type="component" value="Unassembled WGS sequence"/>
</dbReference>
<dbReference type="InterPro" id="IPR036390">
    <property type="entry name" value="WH_DNA-bd_sf"/>
</dbReference>
<dbReference type="InterPro" id="IPR029063">
    <property type="entry name" value="SAM-dependent_MTases_sf"/>
</dbReference>
<dbReference type="EMBL" id="KN846954">
    <property type="protein sequence ID" value="KIV76831.1"/>
    <property type="molecule type" value="Genomic_DNA"/>
</dbReference>
<evidence type="ECO:0000256" key="3">
    <source>
        <dbReference type="ARBA" id="ARBA00022691"/>
    </source>
</evidence>
<evidence type="ECO:0000313" key="5">
    <source>
        <dbReference type="EMBL" id="KIV76831.1"/>
    </source>
</evidence>
<keyword evidence="2" id="KW-0808">Transferase</keyword>
<dbReference type="PROSITE" id="PS51683">
    <property type="entry name" value="SAM_OMT_II"/>
    <property type="match status" value="1"/>
</dbReference>
<keyword evidence="1" id="KW-0489">Methyltransferase</keyword>
<protein>
    <recommendedName>
        <fullName evidence="4">O-methyltransferase C-terminal domain-containing protein</fullName>
    </recommendedName>
</protein>
<dbReference type="PANTHER" id="PTHR43712">
    <property type="entry name" value="PUTATIVE (AFU_ORTHOLOGUE AFUA_4G14580)-RELATED"/>
    <property type="match status" value="1"/>
</dbReference>
<dbReference type="Gene3D" id="1.10.10.10">
    <property type="entry name" value="Winged helix-like DNA-binding domain superfamily/Winged helix DNA-binding domain"/>
    <property type="match status" value="1"/>
</dbReference>
<dbReference type="Pfam" id="PF00891">
    <property type="entry name" value="Methyltransf_2"/>
    <property type="match status" value="1"/>
</dbReference>
<proteinExistence type="predicted"/>
<evidence type="ECO:0000256" key="1">
    <source>
        <dbReference type="ARBA" id="ARBA00022603"/>
    </source>
</evidence>
<dbReference type="SUPFAM" id="SSF46785">
    <property type="entry name" value="Winged helix' DNA-binding domain"/>
    <property type="match status" value="1"/>
</dbReference>
<evidence type="ECO:0000259" key="4">
    <source>
        <dbReference type="Pfam" id="PF00891"/>
    </source>
</evidence>
<dbReference type="InterPro" id="IPR001077">
    <property type="entry name" value="COMT_C"/>
</dbReference>
<name>A0A0D1WP04_9EURO</name>
<dbReference type="SUPFAM" id="SSF53335">
    <property type="entry name" value="S-adenosyl-L-methionine-dependent methyltransferases"/>
    <property type="match status" value="1"/>
</dbReference>
<evidence type="ECO:0000313" key="6">
    <source>
        <dbReference type="Proteomes" id="UP000053599"/>
    </source>
</evidence>
<dbReference type="GO" id="GO:0008171">
    <property type="term" value="F:O-methyltransferase activity"/>
    <property type="evidence" value="ECO:0007669"/>
    <property type="project" value="InterPro"/>
</dbReference>
<dbReference type="PANTHER" id="PTHR43712:SF2">
    <property type="entry name" value="O-METHYLTRANSFERASE CICE"/>
    <property type="match status" value="1"/>
</dbReference>
<dbReference type="OrthoDB" id="1606438at2759"/>
<dbReference type="InterPro" id="IPR036388">
    <property type="entry name" value="WH-like_DNA-bd_sf"/>
</dbReference>